<keyword evidence="3" id="KW-0238">DNA-binding</keyword>
<evidence type="ECO:0000256" key="3">
    <source>
        <dbReference type="ARBA" id="ARBA00023125"/>
    </source>
</evidence>
<gene>
    <name evidence="6" type="ORF">QBO96_04990</name>
</gene>
<dbReference type="InterPro" id="IPR009061">
    <property type="entry name" value="DNA-bd_dom_put_sf"/>
</dbReference>
<dbReference type="SUPFAM" id="SSF52242">
    <property type="entry name" value="Cobalamin (vitamin B12)-binding domain"/>
    <property type="match status" value="1"/>
</dbReference>
<evidence type="ECO:0000256" key="1">
    <source>
        <dbReference type="ARBA" id="ARBA00022491"/>
    </source>
</evidence>
<keyword evidence="4" id="KW-0804">Transcription</keyword>
<dbReference type="InterPro" id="IPR036594">
    <property type="entry name" value="Meth_synthase_dom"/>
</dbReference>
<dbReference type="Gene3D" id="1.10.1240.10">
    <property type="entry name" value="Methionine synthase domain"/>
    <property type="match status" value="1"/>
</dbReference>
<dbReference type="InterPro" id="IPR036724">
    <property type="entry name" value="Cobalamin-bd_sf"/>
</dbReference>
<reference evidence="6 7" key="1">
    <citation type="submission" date="2023-04" db="EMBL/GenBank/DDBJ databases">
        <title>Genomic of Lysinibacillus capsici TSBLM.</title>
        <authorList>
            <person name="Hu X.S."/>
            <person name="Yu C.H."/>
        </authorList>
    </citation>
    <scope>NUCLEOTIDE SEQUENCE [LARGE SCALE GENOMIC DNA]</scope>
    <source>
        <strain evidence="6 7">TSBLM</strain>
    </source>
</reference>
<accession>A0ABY8KJH0</accession>
<dbReference type="Gene3D" id="3.40.50.280">
    <property type="entry name" value="Cobalamin-binding domain"/>
    <property type="match status" value="1"/>
</dbReference>
<feature type="domain" description="HTH merR-type" evidence="5">
    <location>
        <begin position="7"/>
        <end position="76"/>
    </location>
</feature>
<dbReference type="PANTHER" id="PTHR30204:SF69">
    <property type="entry name" value="MERR-FAMILY TRANSCRIPTIONAL REGULATOR"/>
    <property type="match status" value="1"/>
</dbReference>
<dbReference type="InterPro" id="IPR047057">
    <property type="entry name" value="MerR_fam"/>
</dbReference>
<evidence type="ECO:0000256" key="4">
    <source>
        <dbReference type="ARBA" id="ARBA00023163"/>
    </source>
</evidence>
<protein>
    <submittedName>
        <fullName evidence="6">MerR family transcriptional regulator</fullName>
    </submittedName>
</protein>
<dbReference type="PROSITE" id="PS50937">
    <property type="entry name" value="HTH_MERR_2"/>
    <property type="match status" value="1"/>
</dbReference>
<sequence length="299" mass="34073">MTPTDWQYNITQVSEITGLSKQVIRKWEERYQLVHPKRLENGHRVYSEKDVQLYLKVLSLSNQGYSIKQAVTIVLSNQNVLEAVTPTVLTKSDNVDHFCNLLLEEGRLCNEVELNRLLQQANHSLGLAKFLSHVIIPFLQEVGRLWEKQVWTEYQESVTTMIVRDYLVQLRRNYHSKEDAPLIMGACLPGEHHEVQLHILLLQAMMAGWRSFLVGSSPAVGAIESLIIHFKPKVVLLSAMTTRPFELYPTSIQQLDDFAAKHPAIRFYMGGAGSEEYLKTHSLHSIAIASTIDEVINNL</sequence>
<dbReference type="InterPro" id="IPR000551">
    <property type="entry name" value="MerR-type_HTH_dom"/>
</dbReference>
<keyword evidence="7" id="KW-1185">Reference proteome</keyword>
<dbReference type="SUPFAM" id="SSF46955">
    <property type="entry name" value="Putative DNA-binding domain"/>
    <property type="match status" value="1"/>
</dbReference>
<dbReference type="PANTHER" id="PTHR30204">
    <property type="entry name" value="REDOX-CYCLING DRUG-SENSING TRANSCRIPTIONAL ACTIVATOR SOXR"/>
    <property type="match status" value="1"/>
</dbReference>
<evidence type="ECO:0000256" key="2">
    <source>
        <dbReference type="ARBA" id="ARBA00023015"/>
    </source>
</evidence>
<name>A0ABY8KJH0_9BACI</name>
<evidence type="ECO:0000313" key="7">
    <source>
        <dbReference type="Proteomes" id="UP001244564"/>
    </source>
</evidence>
<evidence type="ECO:0000313" key="6">
    <source>
        <dbReference type="EMBL" id="WGF39625.1"/>
    </source>
</evidence>
<keyword evidence="2" id="KW-0805">Transcription regulation</keyword>
<dbReference type="SMART" id="SM00422">
    <property type="entry name" value="HTH_MERR"/>
    <property type="match status" value="1"/>
</dbReference>
<proteinExistence type="predicted"/>
<organism evidence="6 7">
    <name type="scientific">Lysinibacillus capsici</name>
    <dbReference type="NCBI Taxonomy" id="2115968"/>
    <lineage>
        <taxon>Bacteria</taxon>
        <taxon>Bacillati</taxon>
        <taxon>Bacillota</taxon>
        <taxon>Bacilli</taxon>
        <taxon>Bacillales</taxon>
        <taxon>Bacillaceae</taxon>
        <taxon>Lysinibacillus</taxon>
    </lineage>
</organism>
<dbReference type="RefSeq" id="WP_279495305.1">
    <property type="nucleotide sequence ID" value="NZ_CP122283.1"/>
</dbReference>
<dbReference type="Gene3D" id="1.10.1660.10">
    <property type="match status" value="1"/>
</dbReference>
<keyword evidence="1" id="KW-0678">Repressor</keyword>
<dbReference type="EMBL" id="CP122283">
    <property type="protein sequence ID" value="WGF39625.1"/>
    <property type="molecule type" value="Genomic_DNA"/>
</dbReference>
<evidence type="ECO:0000259" key="5">
    <source>
        <dbReference type="PROSITE" id="PS50937"/>
    </source>
</evidence>
<dbReference type="Pfam" id="PF13411">
    <property type="entry name" value="MerR_1"/>
    <property type="match status" value="1"/>
</dbReference>
<dbReference type="Proteomes" id="UP001244564">
    <property type="component" value="Chromosome"/>
</dbReference>